<evidence type="ECO:0008006" key="8">
    <source>
        <dbReference type="Google" id="ProtNLM"/>
    </source>
</evidence>
<dbReference type="CDD" id="cd00684">
    <property type="entry name" value="Terpene_cyclase_plant_C1"/>
    <property type="match status" value="1"/>
</dbReference>
<dbReference type="Pfam" id="PF03936">
    <property type="entry name" value="Terpene_synth_C"/>
    <property type="match status" value="1"/>
</dbReference>
<sequence>MPFPASVPLRTSPQHVPSNSKRRFANFAPSIWQDTFLKYAHFEFLEVMDNDTKQQAQKLREKIKEYLSSNNDISQKLSIIDAIQRLDISYNFEHEIDQAIGQIYNSFTNNNLIVSKEDSIHFQSRLFRLLRQKGYYISADIFSKFKNNEGKFNEIITQDVEGMWSLYEAAQLRIHEEDILKEAHDFSYTNLKSITKQLSQSLASQINQSLKQPLHKAVPRIGARSYMSFYEEDPSHNKFLLTFAKLNFNMLQKLHQHEVADVTKWWKNAEFSRKIPYARDRVVEAYFWPLAISSDPKYSTARRLMTKLTACISILDDTYDAYGTFEELELFTLAIQRWDISAIESLPECMKVAFSAFLKIWDEIEPVTKSGNYSSLQHIKQAFYKLAQSYLVEAKWCHEDYIPTYDEYKENGIISSTLPLQIIAFLGFAGLATKQVCDWTISDPRIVKAVSLIGRLMDDIASHKFEQQREHVASAVECCMKQYNLSQEEANKLILKETSDCWKDINEEYLKSNNIPRPVLDCIVNFGRISEFTYSNFEDKYTNVELLRDYVVELLLDPIVL</sequence>
<dbReference type="InterPro" id="IPR050148">
    <property type="entry name" value="Terpene_synthase-like"/>
</dbReference>
<comment type="caution">
    <text evidence="6">The sequence shown here is derived from an EMBL/GenBank/DDBJ whole genome shotgun (WGS) entry which is preliminary data.</text>
</comment>
<dbReference type="Gene3D" id="1.50.10.130">
    <property type="entry name" value="Terpene synthase, N-terminal domain"/>
    <property type="match status" value="1"/>
</dbReference>
<feature type="domain" description="Terpene synthase metal-binding" evidence="5">
    <location>
        <begin position="267"/>
        <end position="504"/>
    </location>
</feature>
<keyword evidence="7" id="KW-1185">Reference proteome</keyword>
<keyword evidence="3" id="KW-0460">Magnesium</keyword>
<dbReference type="Pfam" id="PF01397">
    <property type="entry name" value="Terpene_synth"/>
    <property type="match status" value="1"/>
</dbReference>
<proteinExistence type="predicted"/>
<evidence type="ECO:0000259" key="4">
    <source>
        <dbReference type="Pfam" id="PF01397"/>
    </source>
</evidence>
<dbReference type="Proteomes" id="UP001341840">
    <property type="component" value="Unassembled WGS sequence"/>
</dbReference>
<keyword evidence="2" id="KW-0479">Metal-binding</keyword>
<comment type="cofactor">
    <cofactor evidence="1">
        <name>Mg(2+)</name>
        <dbReference type="ChEBI" id="CHEBI:18420"/>
    </cofactor>
</comment>
<name>A0ABU6SRR3_9FABA</name>
<organism evidence="6 7">
    <name type="scientific">Stylosanthes scabra</name>
    <dbReference type="NCBI Taxonomy" id="79078"/>
    <lineage>
        <taxon>Eukaryota</taxon>
        <taxon>Viridiplantae</taxon>
        <taxon>Streptophyta</taxon>
        <taxon>Embryophyta</taxon>
        <taxon>Tracheophyta</taxon>
        <taxon>Spermatophyta</taxon>
        <taxon>Magnoliopsida</taxon>
        <taxon>eudicotyledons</taxon>
        <taxon>Gunneridae</taxon>
        <taxon>Pentapetalae</taxon>
        <taxon>rosids</taxon>
        <taxon>fabids</taxon>
        <taxon>Fabales</taxon>
        <taxon>Fabaceae</taxon>
        <taxon>Papilionoideae</taxon>
        <taxon>50 kb inversion clade</taxon>
        <taxon>dalbergioids sensu lato</taxon>
        <taxon>Dalbergieae</taxon>
        <taxon>Pterocarpus clade</taxon>
        <taxon>Stylosanthes</taxon>
    </lineage>
</organism>
<feature type="domain" description="Terpene synthase N-terminal" evidence="4">
    <location>
        <begin position="31"/>
        <end position="210"/>
    </location>
</feature>
<dbReference type="SFLD" id="SFLDS00005">
    <property type="entry name" value="Isoprenoid_Synthase_Type_I"/>
    <property type="match status" value="1"/>
</dbReference>
<evidence type="ECO:0000313" key="6">
    <source>
        <dbReference type="EMBL" id="MED6139131.1"/>
    </source>
</evidence>
<dbReference type="SUPFAM" id="SSF48239">
    <property type="entry name" value="Terpenoid cyclases/Protein prenyltransferases"/>
    <property type="match status" value="1"/>
</dbReference>
<gene>
    <name evidence="6" type="ORF">PIB30_080987</name>
</gene>
<evidence type="ECO:0000256" key="2">
    <source>
        <dbReference type="ARBA" id="ARBA00022723"/>
    </source>
</evidence>
<evidence type="ECO:0000313" key="7">
    <source>
        <dbReference type="Proteomes" id="UP001341840"/>
    </source>
</evidence>
<dbReference type="SUPFAM" id="SSF48576">
    <property type="entry name" value="Terpenoid synthases"/>
    <property type="match status" value="1"/>
</dbReference>
<dbReference type="Gene3D" id="1.10.600.10">
    <property type="entry name" value="Farnesyl Diphosphate Synthase"/>
    <property type="match status" value="1"/>
</dbReference>
<evidence type="ECO:0000256" key="1">
    <source>
        <dbReference type="ARBA" id="ARBA00001946"/>
    </source>
</evidence>
<dbReference type="InterPro" id="IPR008949">
    <property type="entry name" value="Isoprenoid_synthase_dom_sf"/>
</dbReference>
<dbReference type="InterPro" id="IPR044814">
    <property type="entry name" value="Terpene_cyclase_plant_C1"/>
</dbReference>
<dbReference type="InterPro" id="IPR005630">
    <property type="entry name" value="Terpene_synthase_metal-bd"/>
</dbReference>
<dbReference type="EMBL" id="JASCZI010061611">
    <property type="protein sequence ID" value="MED6139131.1"/>
    <property type="molecule type" value="Genomic_DNA"/>
</dbReference>
<dbReference type="InterPro" id="IPR008930">
    <property type="entry name" value="Terpenoid_cyclase/PrenylTrfase"/>
</dbReference>
<dbReference type="InterPro" id="IPR036965">
    <property type="entry name" value="Terpene_synth_N_sf"/>
</dbReference>
<dbReference type="InterPro" id="IPR001906">
    <property type="entry name" value="Terpene_synth_N"/>
</dbReference>
<evidence type="ECO:0000259" key="5">
    <source>
        <dbReference type="Pfam" id="PF03936"/>
    </source>
</evidence>
<dbReference type="InterPro" id="IPR034741">
    <property type="entry name" value="Terpene_cyclase-like_1_C"/>
</dbReference>
<evidence type="ECO:0000256" key="3">
    <source>
        <dbReference type="ARBA" id="ARBA00022842"/>
    </source>
</evidence>
<dbReference type="PANTHER" id="PTHR31225">
    <property type="entry name" value="OS04G0344100 PROTEIN-RELATED"/>
    <property type="match status" value="1"/>
</dbReference>
<dbReference type="SFLD" id="SFLDG01019">
    <property type="entry name" value="Terpene_Cyclase_Like_1_C_Termi"/>
    <property type="match status" value="1"/>
</dbReference>
<reference evidence="6 7" key="1">
    <citation type="journal article" date="2023" name="Plants (Basel)">
        <title>Bridging the Gap: Combining Genomics and Transcriptomics Approaches to Understand Stylosanthes scabra, an Orphan Legume from the Brazilian Caatinga.</title>
        <authorList>
            <person name="Ferreira-Neto J.R.C."/>
            <person name="da Silva M.D."/>
            <person name="Binneck E."/>
            <person name="de Melo N.F."/>
            <person name="da Silva R.H."/>
            <person name="de Melo A.L.T.M."/>
            <person name="Pandolfi V."/>
            <person name="Bustamante F.O."/>
            <person name="Brasileiro-Vidal A.C."/>
            <person name="Benko-Iseppon A.M."/>
        </authorList>
    </citation>
    <scope>NUCLEOTIDE SEQUENCE [LARGE SCALE GENOMIC DNA]</scope>
    <source>
        <tissue evidence="6">Leaves</tissue>
    </source>
</reference>
<accession>A0ABU6SRR3</accession>
<dbReference type="PANTHER" id="PTHR31225:SF241">
    <property type="entry name" value="TERPENE SYNTHASE FAMILY, METAL-BINDING DOMAIN PROTEIN"/>
    <property type="match status" value="1"/>
</dbReference>
<protein>
    <recommendedName>
        <fullName evidence="8">Terpene synthase 2</fullName>
    </recommendedName>
</protein>